<evidence type="ECO:0000256" key="1">
    <source>
        <dbReference type="SAM" id="Phobius"/>
    </source>
</evidence>
<dbReference type="EMBL" id="UOFF01000003">
    <property type="protein sequence ID" value="VAW52670.1"/>
    <property type="molecule type" value="Genomic_DNA"/>
</dbReference>
<sequence length="68" mass="7081">MGLGLAASCFEIAQTESLPEKNEIAVKAIVSTGVGFLAGIAIDIFLIATPVGWFVALVSVRRTPSFVS</sequence>
<protein>
    <submittedName>
        <fullName evidence="2">Uncharacterized protein</fullName>
    </submittedName>
</protein>
<reference evidence="2" key="1">
    <citation type="submission" date="2018-06" db="EMBL/GenBank/DDBJ databases">
        <authorList>
            <person name="Zhirakovskaya E."/>
        </authorList>
    </citation>
    <scope>NUCLEOTIDE SEQUENCE</scope>
</reference>
<feature type="transmembrane region" description="Helical" evidence="1">
    <location>
        <begin position="25"/>
        <end position="58"/>
    </location>
</feature>
<proteinExistence type="predicted"/>
<gene>
    <name evidence="2" type="ORF">MNBD_GAMMA07-2779</name>
</gene>
<dbReference type="AlphaFoldDB" id="A0A3B0WJK0"/>
<name>A0A3B0WJK0_9ZZZZ</name>
<organism evidence="2">
    <name type="scientific">hydrothermal vent metagenome</name>
    <dbReference type="NCBI Taxonomy" id="652676"/>
    <lineage>
        <taxon>unclassified sequences</taxon>
        <taxon>metagenomes</taxon>
        <taxon>ecological metagenomes</taxon>
    </lineage>
</organism>
<evidence type="ECO:0000313" key="2">
    <source>
        <dbReference type="EMBL" id="VAW52670.1"/>
    </source>
</evidence>
<keyword evidence="1" id="KW-0812">Transmembrane</keyword>
<accession>A0A3B0WJK0</accession>
<keyword evidence="1" id="KW-1133">Transmembrane helix</keyword>
<keyword evidence="1" id="KW-0472">Membrane</keyword>